<dbReference type="InterPro" id="IPR000847">
    <property type="entry name" value="LysR_HTH_N"/>
</dbReference>
<keyword evidence="4" id="KW-0010">Activator</keyword>
<dbReference type="InterPro" id="IPR005119">
    <property type="entry name" value="LysR_subst-bd"/>
</dbReference>
<evidence type="ECO:0000256" key="4">
    <source>
        <dbReference type="ARBA" id="ARBA00023159"/>
    </source>
</evidence>
<dbReference type="InterPro" id="IPR036390">
    <property type="entry name" value="WH_DNA-bd_sf"/>
</dbReference>
<dbReference type="Gene3D" id="1.10.10.10">
    <property type="entry name" value="Winged helix-like DNA-binding domain superfamily/Winged helix DNA-binding domain"/>
    <property type="match status" value="1"/>
</dbReference>
<dbReference type="Gene3D" id="3.40.190.10">
    <property type="entry name" value="Periplasmic binding protein-like II"/>
    <property type="match status" value="2"/>
</dbReference>
<dbReference type="GO" id="GO:0003677">
    <property type="term" value="F:DNA binding"/>
    <property type="evidence" value="ECO:0007669"/>
    <property type="project" value="UniProtKB-KW"/>
</dbReference>
<dbReference type="SUPFAM" id="SSF46785">
    <property type="entry name" value="Winged helix' DNA-binding domain"/>
    <property type="match status" value="1"/>
</dbReference>
<dbReference type="AlphaFoldDB" id="A0A382KJR0"/>
<comment type="similarity">
    <text evidence="1">Belongs to the LysR transcriptional regulatory family.</text>
</comment>
<feature type="domain" description="HTH lysR-type" evidence="6">
    <location>
        <begin position="1"/>
        <end position="22"/>
    </location>
</feature>
<dbReference type="InterPro" id="IPR036388">
    <property type="entry name" value="WH-like_DNA-bd_sf"/>
</dbReference>
<evidence type="ECO:0000313" key="7">
    <source>
        <dbReference type="EMBL" id="SVC24386.1"/>
    </source>
</evidence>
<organism evidence="7">
    <name type="scientific">marine metagenome</name>
    <dbReference type="NCBI Taxonomy" id="408172"/>
    <lineage>
        <taxon>unclassified sequences</taxon>
        <taxon>metagenomes</taxon>
        <taxon>ecological metagenomes</taxon>
    </lineage>
</organism>
<keyword evidence="2" id="KW-0805">Transcription regulation</keyword>
<dbReference type="Pfam" id="PF03466">
    <property type="entry name" value="LysR_substrate"/>
    <property type="match status" value="1"/>
</dbReference>
<evidence type="ECO:0000256" key="5">
    <source>
        <dbReference type="ARBA" id="ARBA00023163"/>
    </source>
</evidence>
<dbReference type="PROSITE" id="PS50931">
    <property type="entry name" value="HTH_LYSR"/>
    <property type="match status" value="1"/>
</dbReference>
<keyword evidence="3" id="KW-0238">DNA-binding</keyword>
<accession>A0A382KJR0</accession>
<proteinExistence type="inferred from homology"/>
<keyword evidence="5" id="KW-0804">Transcription</keyword>
<dbReference type="PANTHER" id="PTHR30346">
    <property type="entry name" value="TRANSCRIPTIONAL DUAL REGULATOR HCAR-RELATED"/>
    <property type="match status" value="1"/>
</dbReference>
<reference evidence="7" key="1">
    <citation type="submission" date="2018-05" db="EMBL/GenBank/DDBJ databases">
        <authorList>
            <person name="Lanie J.A."/>
            <person name="Ng W.-L."/>
            <person name="Kazmierczak K.M."/>
            <person name="Andrzejewski T.M."/>
            <person name="Davidsen T.M."/>
            <person name="Wayne K.J."/>
            <person name="Tettelin H."/>
            <person name="Glass J.I."/>
            <person name="Rusch D."/>
            <person name="Podicherti R."/>
            <person name="Tsui H.-C.T."/>
            <person name="Winkler M.E."/>
        </authorList>
    </citation>
    <scope>NUCLEOTIDE SEQUENCE</scope>
</reference>
<dbReference type="PANTHER" id="PTHR30346:SF26">
    <property type="entry name" value="HYDROGEN PEROXIDE-INDUCIBLE GENES ACTIVATOR"/>
    <property type="match status" value="1"/>
</dbReference>
<dbReference type="CDD" id="cd08411">
    <property type="entry name" value="PBP2_OxyR"/>
    <property type="match status" value="1"/>
</dbReference>
<evidence type="ECO:0000256" key="3">
    <source>
        <dbReference type="ARBA" id="ARBA00023125"/>
    </source>
</evidence>
<gene>
    <name evidence="7" type="ORF">METZ01_LOCUS277240</name>
</gene>
<dbReference type="EMBL" id="UINC01080959">
    <property type="protein sequence ID" value="SVC24386.1"/>
    <property type="molecule type" value="Genomic_DNA"/>
</dbReference>
<evidence type="ECO:0000259" key="6">
    <source>
        <dbReference type="PROSITE" id="PS50931"/>
    </source>
</evidence>
<sequence length="264" mass="29739">RKLEDYLGVLLVERTKRKVMLTPVGKEVVRRARLILQEVEQIEEISVSFKDPMQGKLRMGLIPTLGPYLLPFMIPAMVQEYPRLQLFLYEEQTHILLKKLSDAKLDVIILALPVSSSGLSEIELFDEPFLLALPRGHELSIQDSVSLSDLSEERILLLEDGHCLRDQALEVCMMAGATENPEFQGTSLETLRHMVSAGMGVTLMPYYSVFPNSGSNPPMTYLQFDAPVPSRKIGLLFRESSQRREGFLSIANTIRSSLPDFTSI</sequence>
<name>A0A382KJR0_9ZZZZ</name>
<dbReference type="GO" id="GO:0003700">
    <property type="term" value="F:DNA-binding transcription factor activity"/>
    <property type="evidence" value="ECO:0007669"/>
    <property type="project" value="InterPro"/>
</dbReference>
<evidence type="ECO:0000256" key="1">
    <source>
        <dbReference type="ARBA" id="ARBA00009437"/>
    </source>
</evidence>
<dbReference type="GO" id="GO:0032993">
    <property type="term" value="C:protein-DNA complex"/>
    <property type="evidence" value="ECO:0007669"/>
    <property type="project" value="TreeGrafter"/>
</dbReference>
<feature type="non-terminal residue" evidence="7">
    <location>
        <position position="1"/>
    </location>
</feature>
<dbReference type="SUPFAM" id="SSF53850">
    <property type="entry name" value="Periplasmic binding protein-like II"/>
    <property type="match status" value="1"/>
</dbReference>
<protein>
    <recommendedName>
        <fullName evidence="6">HTH lysR-type domain-containing protein</fullName>
    </recommendedName>
</protein>
<evidence type="ECO:0000256" key="2">
    <source>
        <dbReference type="ARBA" id="ARBA00023015"/>
    </source>
</evidence>